<sequence>MAFKNTITIGVLSKCLRFAILQNKPHIFLPYLLSKHVDTTFSNKLRFYDFFIHTLCYAYQISKGPMYLKIEIPNWENEGYLHYCFYDKYHVNSRICIKIKESDLKIYLDIPPF</sequence>
<accession>I0WB85</accession>
<proteinExistence type="predicted"/>
<name>I0WB85_9FLAO</name>
<dbReference type="STRING" id="946077.W5A_10422"/>
<dbReference type="AlphaFoldDB" id="I0WB85"/>
<dbReference type="eggNOG" id="ENOG5033FWI">
    <property type="taxonomic scope" value="Bacteria"/>
</dbReference>
<protein>
    <submittedName>
        <fullName evidence="1">Uncharacterized protein</fullName>
    </submittedName>
</protein>
<dbReference type="Proteomes" id="UP000005938">
    <property type="component" value="Unassembled WGS sequence"/>
</dbReference>
<evidence type="ECO:0000313" key="1">
    <source>
        <dbReference type="EMBL" id="EID73651.1"/>
    </source>
</evidence>
<keyword evidence="2" id="KW-1185">Reference proteome</keyword>
<dbReference type="EMBL" id="AJJU01000019">
    <property type="protein sequence ID" value="EID73651.1"/>
    <property type="molecule type" value="Genomic_DNA"/>
</dbReference>
<gene>
    <name evidence="1" type="ORF">W5A_10422</name>
</gene>
<organism evidence="1 2">
    <name type="scientific">Imtechella halotolerans K1</name>
    <dbReference type="NCBI Taxonomy" id="946077"/>
    <lineage>
        <taxon>Bacteria</taxon>
        <taxon>Pseudomonadati</taxon>
        <taxon>Bacteroidota</taxon>
        <taxon>Flavobacteriia</taxon>
        <taxon>Flavobacteriales</taxon>
        <taxon>Flavobacteriaceae</taxon>
        <taxon>Imtechella</taxon>
    </lineage>
</organism>
<evidence type="ECO:0000313" key="2">
    <source>
        <dbReference type="Proteomes" id="UP000005938"/>
    </source>
</evidence>
<reference evidence="1 2" key="1">
    <citation type="journal article" date="2012" name="J. Bacteriol.">
        <title>Genome Sequence of the Halotolerant Bacterium Imtechella halotolerans K1T.</title>
        <authorList>
            <person name="Kumar S."/>
            <person name="Vikram S."/>
            <person name="Subramanian S."/>
            <person name="Raghava G.P."/>
            <person name="Pinnaka A.K."/>
        </authorList>
    </citation>
    <scope>NUCLEOTIDE SEQUENCE [LARGE SCALE GENOMIC DNA]</scope>
    <source>
        <strain evidence="1 2">K1</strain>
    </source>
</reference>
<comment type="caution">
    <text evidence="1">The sequence shown here is derived from an EMBL/GenBank/DDBJ whole genome shotgun (WGS) entry which is preliminary data.</text>
</comment>